<comment type="caution">
    <text evidence="1">The sequence shown here is derived from an EMBL/GenBank/DDBJ whole genome shotgun (WGS) entry which is preliminary data.</text>
</comment>
<sequence>MAQHNLFKKISKYFAIRKLSIILQPELFIQNLKHEAMLKIQYTAMRLPLMATVLRGCVHS</sequence>
<dbReference type="EMBL" id="QFOI01000478">
    <property type="protein sequence ID" value="PZP41890.1"/>
    <property type="molecule type" value="Genomic_DNA"/>
</dbReference>
<evidence type="ECO:0000313" key="2">
    <source>
        <dbReference type="Proteomes" id="UP000249645"/>
    </source>
</evidence>
<organism evidence="1 2">
    <name type="scientific">Pseudopedobacter saltans</name>
    <dbReference type="NCBI Taxonomy" id="151895"/>
    <lineage>
        <taxon>Bacteria</taxon>
        <taxon>Pseudomonadati</taxon>
        <taxon>Bacteroidota</taxon>
        <taxon>Sphingobacteriia</taxon>
        <taxon>Sphingobacteriales</taxon>
        <taxon>Sphingobacteriaceae</taxon>
        <taxon>Pseudopedobacter</taxon>
    </lineage>
</organism>
<reference evidence="1 2" key="1">
    <citation type="submission" date="2017-11" db="EMBL/GenBank/DDBJ databases">
        <title>Infants hospitalized years apart are colonized by the same room-sourced microbial strains.</title>
        <authorList>
            <person name="Brooks B."/>
            <person name="Olm M.R."/>
            <person name="Firek B.A."/>
            <person name="Baker R."/>
            <person name="Thomas B.C."/>
            <person name="Morowitz M.J."/>
            <person name="Banfield J.F."/>
        </authorList>
    </citation>
    <scope>NUCLEOTIDE SEQUENCE [LARGE SCALE GENOMIC DNA]</scope>
    <source>
        <strain evidence="1">S2_009_000_R2_76</strain>
    </source>
</reference>
<gene>
    <name evidence="1" type="ORF">DI598_17690</name>
</gene>
<protein>
    <submittedName>
        <fullName evidence="1">Uncharacterized protein</fullName>
    </submittedName>
</protein>
<accession>A0A2W5EKX2</accession>
<dbReference type="Proteomes" id="UP000249645">
    <property type="component" value="Unassembled WGS sequence"/>
</dbReference>
<proteinExistence type="predicted"/>
<name>A0A2W5EKX2_9SPHI</name>
<evidence type="ECO:0000313" key="1">
    <source>
        <dbReference type="EMBL" id="PZP41890.1"/>
    </source>
</evidence>
<dbReference type="AlphaFoldDB" id="A0A2W5EKX2"/>